<keyword evidence="5" id="KW-0520">NAD</keyword>
<dbReference type="InterPro" id="IPR014027">
    <property type="entry name" value="UDP-Glc/GDP-Man_DH_C"/>
</dbReference>
<evidence type="ECO:0000313" key="12">
    <source>
        <dbReference type="Proteomes" id="UP000033116"/>
    </source>
</evidence>
<dbReference type="HOGENOM" id="CLU_037409_0_0_2"/>
<dbReference type="PIRSF" id="PIRSF000124">
    <property type="entry name" value="UDPglc_GDPman_dh"/>
    <property type="match status" value="1"/>
</dbReference>
<dbReference type="GO" id="GO:0016628">
    <property type="term" value="F:oxidoreductase activity, acting on the CH-CH group of donors, NAD or NADP as acceptor"/>
    <property type="evidence" value="ECO:0007669"/>
    <property type="project" value="InterPro"/>
</dbReference>
<dbReference type="EC" id="1.1.1.336" evidence="2"/>
<dbReference type="GO" id="GO:0089714">
    <property type="term" value="F:UDP-N-acetyl-D-mannosamine dehydrogenase activity"/>
    <property type="evidence" value="ECO:0007669"/>
    <property type="project" value="UniProtKB-EC"/>
</dbReference>
<comment type="similarity">
    <text evidence="1">Belongs to the UDP-glucose/GDP-mannose dehydrogenase family.</text>
</comment>
<dbReference type="InterPro" id="IPR028359">
    <property type="entry name" value="UDP_ManNAc/GlcNAc_DH"/>
</dbReference>
<reference evidence="11 12" key="1">
    <citation type="submission" date="2014-07" db="EMBL/GenBank/DDBJ databases">
        <title>Methanogenic archaea and the global carbon cycle.</title>
        <authorList>
            <person name="Henriksen J.R."/>
            <person name="Luke J."/>
            <person name="Reinhart S."/>
            <person name="Benedict M.N."/>
            <person name="Youngblut N.D."/>
            <person name="Metcalf M.E."/>
            <person name="Whitaker R.J."/>
            <person name="Metcalf W.W."/>
        </authorList>
    </citation>
    <scope>NUCLEOTIDE SEQUENCE [LARGE SCALE GENOMIC DNA]</scope>
    <source>
        <strain evidence="11 12">SarPi</strain>
    </source>
</reference>
<keyword evidence="9" id="KW-0472">Membrane</keyword>
<evidence type="ECO:0000259" key="10">
    <source>
        <dbReference type="SMART" id="SM00984"/>
    </source>
</evidence>
<dbReference type="RefSeq" id="WP_080927439.1">
    <property type="nucleotide sequence ID" value="NZ_CP009511.1"/>
</dbReference>
<evidence type="ECO:0000256" key="9">
    <source>
        <dbReference type="SAM" id="Phobius"/>
    </source>
</evidence>
<keyword evidence="9" id="KW-0812">Transmembrane</keyword>
<feature type="domain" description="UDP-glucose/GDP-mannose dehydrogenase C-terminal" evidence="10">
    <location>
        <begin position="419"/>
        <end position="542"/>
    </location>
</feature>
<dbReference type="Pfam" id="PF03721">
    <property type="entry name" value="UDPG_MGDP_dh_N"/>
    <property type="match status" value="1"/>
</dbReference>
<dbReference type="EMBL" id="CP009511">
    <property type="protein sequence ID" value="AKB60124.1"/>
    <property type="molecule type" value="Genomic_DNA"/>
</dbReference>
<dbReference type="PANTHER" id="PTHR43491:SF2">
    <property type="entry name" value="UDP-N-ACETYL-D-MANNOSAMINE DEHYDROGENASE"/>
    <property type="match status" value="1"/>
</dbReference>
<evidence type="ECO:0000313" key="11">
    <source>
        <dbReference type="EMBL" id="AKB60124.1"/>
    </source>
</evidence>
<evidence type="ECO:0000256" key="4">
    <source>
        <dbReference type="ARBA" id="ARBA00023002"/>
    </source>
</evidence>
<dbReference type="InterPro" id="IPR001732">
    <property type="entry name" value="UDP-Glc/GDP-Man_DH_N"/>
</dbReference>
<dbReference type="Pfam" id="PF00984">
    <property type="entry name" value="UDPG_MGDP_dh"/>
    <property type="match status" value="1"/>
</dbReference>
<dbReference type="GeneID" id="24863235"/>
<gene>
    <name evidence="11" type="ORF">MSMAP_0139</name>
</gene>
<evidence type="ECO:0000256" key="1">
    <source>
        <dbReference type="ARBA" id="ARBA00006601"/>
    </source>
</evidence>
<dbReference type="AlphaFoldDB" id="A0A0E3R8Q7"/>
<dbReference type="SUPFAM" id="SSF48179">
    <property type="entry name" value="6-phosphogluconate dehydrogenase C-terminal domain-like"/>
    <property type="match status" value="1"/>
</dbReference>
<dbReference type="InterPro" id="IPR036220">
    <property type="entry name" value="UDP-Glc/GDP-Man_DH_C_sf"/>
</dbReference>
<dbReference type="InterPro" id="IPR014026">
    <property type="entry name" value="UDP-Glc/GDP-Man_DH_dimer"/>
</dbReference>
<evidence type="ECO:0000256" key="7">
    <source>
        <dbReference type="ARBA" id="ARBA00049130"/>
    </source>
</evidence>
<dbReference type="InterPro" id="IPR008927">
    <property type="entry name" value="6-PGluconate_DH-like_C_sf"/>
</dbReference>
<dbReference type="InterPro" id="IPR036291">
    <property type="entry name" value="NAD(P)-bd_dom_sf"/>
</dbReference>
<dbReference type="GO" id="GO:0000271">
    <property type="term" value="P:polysaccharide biosynthetic process"/>
    <property type="evidence" value="ECO:0007669"/>
    <property type="project" value="InterPro"/>
</dbReference>
<keyword evidence="9" id="KW-1133">Transmembrane helix</keyword>
<name>A0A0E3R8Q7_METMZ</name>
<dbReference type="PANTHER" id="PTHR43491">
    <property type="entry name" value="UDP-N-ACETYL-D-MANNOSAMINE DEHYDROGENASE"/>
    <property type="match status" value="1"/>
</dbReference>
<sequence>MSSQIKYRYTEPESLQNERGLPVDFTSQIKDYSVSPEGEEFPLPGPEEYKEEFNRIKTLVDKARQEEKEIVVVMGVGFVGSVMAAIIADTKDENGNYSKFVIGCQRPSTRSYWKIPLLNRGQSPVKSEDKEVDEIIKRCVLETKTLVATYTNECLKLADVVVVDIQCDYIKCELGNVRTGEADMAALETSMKIIGENIRPDCLVLIETTVAPGTTEFVALPLLKKAFYKRGIDSTPLLAHSYERVMPGKDYVASVRDFWRVCAGCTDEAREKVEKFLREVINTKDYPLTVMDRPIESETAKIIENSYRATILAFLNEWSLFSERNGVDIIKVINAIKMRPTHSNIIFPGPGIGGYCLPKDGGLGYWAYKHILGFEDGDDIFKITPISIDVNDTRALHVAELTRDALRNMDRYIAGADVLLCGASYRQDVGDTRYSGSEIVVRKLTEMGAEMRVHDPYVDHWYELESQDTYPVSGQSWKRFFRNQDGLTELKMKTDFSTAIKGVEALIFAVPHKDYLDLEPEDIVKMAGGSIAVIDCFGILSDEKIRRYFELGCEVKALGRGHIQRIKKEVQKSKLQNQPSKISVVSQVYKRESLER</sequence>
<dbReference type="PATRIC" id="fig|1434115.4.peg.161"/>
<keyword evidence="4 11" id="KW-0560">Oxidoreductase</keyword>
<dbReference type="Pfam" id="PF03720">
    <property type="entry name" value="UDPG_MGDP_dh_C"/>
    <property type="match status" value="1"/>
</dbReference>
<proteinExistence type="inferred from homology"/>
<evidence type="ECO:0000256" key="5">
    <source>
        <dbReference type="ARBA" id="ARBA00023027"/>
    </source>
</evidence>
<evidence type="ECO:0000256" key="6">
    <source>
        <dbReference type="ARBA" id="ARBA00030172"/>
    </source>
</evidence>
<organism evidence="11 12">
    <name type="scientific">Methanosarcina mazei SarPi</name>
    <dbReference type="NCBI Taxonomy" id="1434115"/>
    <lineage>
        <taxon>Archaea</taxon>
        <taxon>Methanobacteriati</taxon>
        <taxon>Methanobacteriota</taxon>
        <taxon>Stenosarchaea group</taxon>
        <taxon>Methanomicrobia</taxon>
        <taxon>Methanosarcinales</taxon>
        <taxon>Methanosarcinaceae</taxon>
        <taxon>Methanosarcina</taxon>
    </lineage>
</organism>
<comment type="catalytic activity">
    <reaction evidence="7">
        <text>UDP-N-acetyl-alpha-D-mannosamine + 2 NAD(+) + H2O = UDP-N-acetyl-alpha-D-mannosaminouronate + 2 NADH + 3 H(+)</text>
        <dbReference type="Rhea" id="RHEA:25780"/>
        <dbReference type="ChEBI" id="CHEBI:15377"/>
        <dbReference type="ChEBI" id="CHEBI:15378"/>
        <dbReference type="ChEBI" id="CHEBI:57540"/>
        <dbReference type="ChEBI" id="CHEBI:57945"/>
        <dbReference type="ChEBI" id="CHEBI:68623"/>
        <dbReference type="ChEBI" id="CHEBI:70731"/>
        <dbReference type="EC" id="1.1.1.336"/>
    </reaction>
</comment>
<feature type="region of interest" description="Disordered" evidence="8">
    <location>
        <begin position="1"/>
        <end position="20"/>
    </location>
</feature>
<dbReference type="PIRSF" id="PIRSF500136">
    <property type="entry name" value="UDP_ManNAc_DH"/>
    <property type="match status" value="1"/>
</dbReference>
<dbReference type="SUPFAM" id="SSF51735">
    <property type="entry name" value="NAD(P)-binding Rossmann-fold domains"/>
    <property type="match status" value="1"/>
</dbReference>
<accession>A0A0E3R8Q7</accession>
<dbReference type="Gene3D" id="3.40.50.720">
    <property type="entry name" value="NAD(P)-binding Rossmann-like Domain"/>
    <property type="match status" value="2"/>
</dbReference>
<dbReference type="GO" id="GO:0051287">
    <property type="term" value="F:NAD binding"/>
    <property type="evidence" value="ECO:0007669"/>
    <property type="project" value="InterPro"/>
</dbReference>
<evidence type="ECO:0000256" key="8">
    <source>
        <dbReference type="SAM" id="MobiDB-lite"/>
    </source>
</evidence>
<dbReference type="InterPro" id="IPR017476">
    <property type="entry name" value="UDP-Glc/GDP-Man"/>
</dbReference>
<dbReference type="Proteomes" id="UP000033116">
    <property type="component" value="Chromosome"/>
</dbReference>
<dbReference type="SMART" id="SM00984">
    <property type="entry name" value="UDPG_MGDP_dh_C"/>
    <property type="match status" value="1"/>
</dbReference>
<dbReference type="SUPFAM" id="SSF52413">
    <property type="entry name" value="UDP-glucose/GDP-mannose dehydrogenase C-terminal domain"/>
    <property type="match status" value="1"/>
</dbReference>
<evidence type="ECO:0000256" key="3">
    <source>
        <dbReference type="ARBA" id="ARBA00016796"/>
    </source>
</evidence>
<feature type="transmembrane region" description="Helical" evidence="9">
    <location>
        <begin position="70"/>
        <end position="88"/>
    </location>
</feature>
<evidence type="ECO:0000256" key="2">
    <source>
        <dbReference type="ARBA" id="ARBA00012935"/>
    </source>
</evidence>
<protein>
    <recommendedName>
        <fullName evidence="3">UDP-N-acetyl-D-mannosamine dehydrogenase</fullName>
        <ecNumber evidence="2">1.1.1.336</ecNumber>
    </recommendedName>
    <alternativeName>
        <fullName evidence="6">UDP-ManNAc 6-dehydrogenase</fullName>
    </alternativeName>
</protein>